<reference evidence="5 6" key="1">
    <citation type="journal article" date="2016" name="Nat. Commun.">
        <title>Thousands of microbial genomes shed light on interconnected biogeochemical processes in an aquifer system.</title>
        <authorList>
            <person name="Anantharaman K."/>
            <person name="Brown C.T."/>
            <person name="Hug L.A."/>
            <person name="Sharon I."/>
            <person name="Castelle C.J."/>
            <person name="Probst A.J."/>
            <person name="Thomas B.C."/>
            <person name="Singh A."/>
            <person name="Wilkins M.J."/>
            <person name="Karaoz U."/>
            <person name="Brodie E.L."/>
            <person name="Williams K.H."/>
            <person name="Hubbard S.S."/>
            <person name="Banfield J.F."/>
        </authorList>
    </citation>
    <scope>NUCLEOTIDE SEQUENCE [LARGE SCALE GENOMIC DNA]</scope>
    <source>
        <strain evidence="6">RBG_16_55_9</strain>
    </source>
</reference>
<dbReference type="GO" id="GO:0003941">
    <property type="term" value="F:L-serine ammonia-lyase activity"/>
    <property type="evidence" value="ECO:0007669"/>
    <property type="project" value="TreeGrafter"/>
</dbReference>
<evidence type="ECO:0000313" key="6">
    <source>
        <dbReference type="Proteomes" id="UP000179157"/>
    </source>
</evidence>
<sequence>MGAYRCTRCGERYPADTHLWSCRCGGLFELHERLPFRSEAIEHDIKNLWRYRAMIPLEANAIPISLGEGFTPLIPLAWDEFEILCKLEFLAPTGSFKDRGTTVLVSALQNWGIREVVEDSSGNAGASLAAYSAYAGIHCRIYVPAHASGPKLTQIRAYGAELVPIEGPREKAAHVAQEAAKKSYYASHAYHPLVLEGLKTFAYEVWEQLDRRSPDAVVFPTGHGTFLLGAHRGFQELQVAGLIEALPRLVAVQSENCAPLYDALQRGSDELLSYFESGNTIAEGIRITQPARAQALLHAIRETGGEVLTVSDAQIDAAQQVLARRGLFVEPTSAVAVAGLLHWRRRPKGIICVPLTGSGLKSPAPS</sequence>
<evidence type="ECO:0000313" key="5">
    <source>
        <dbReference type="EMBL" id="OGF53092.1"/>
    </source>
</evidence>
<comment type="caution">
    <text evidence="5">The sequence shown here is derived from an EMBL/GenBank/DDBJ whole genome shotgun (WGS) entry which is preliminary data.</text>
</comment>
<dbReference type="Proteomes" id="UP000179157">
    <property type="component" value="Unassembled WGS sequence"/>
</dbReference>
<evidence type="ECO:0000256" key="3">
    <source>
        <dbReference type="ARBA" id="ARBA00023239"/>
    </source>
</evidence>
<dbReference type="STRING" id="1817864.A2Z21_05645"/>
<dbReference type="GO" id="GO:0004794">
    <property type="term" value="F:threonine deaminase activity"/>
    <property type="evidence" value="ECO:0007669"/>
    <property type="project" value="TreeGrafter"/>
</dbReference>
<dbReference type="GO" id="GO:0006565">
    <property type="term" value="P:L-serine catabolic process"/>
    <property type="evidence" value="ECO:0007669"/>
    <property type="project" value="TreeGrafter"/>
</dbReference>
<dbReference type="GO" id="GO:0009097">
    <property type="term" value="P:isoleucine biosynthetic process"/>
    <property type="evidence" value="ECO:0007669"/>
    <property type="project" value="TreeGrafter"/>
</dbReference>
<dbReference type="InterPro" id="IPR050147">
    <property type="entry name" value="Ser/Thr_Dehydratase"/>
</dbReference>
<evidence type="ECO:0000256" key="1">
    <source>
        <dbReference type="ARBA" id="ARBA00001933"/>
    </source>
</evidence>
<dbReference type="AlphaFoldDB" id="A0A1F5UPL8"/>
<dbReference type="Gene3D" id="3.40.50.1100">
    <property type="match status" value="2"/>
</dbReference>
<dbReference type="SUPFAM" id="SSF53686">
    <property type="entry name" value="Tryptophan synthase beta subunit-like PLP-dependent enzymes"/>
    <property type="match status" value="1"/>
</dbReference>
<gene>
    <name evidence="5" type="ORF">A2Z21_05645</name>
</gene>
<feature type="domain" description="Tryptophan synthase beta chain-like PALP" evidence="4">
    <location>
        <begin position="64"/>
        <end position="355"/>
    </location>
</feature>
<accession>A0A1F5UPL8</accession>
<dbReference type="PANTHER" id="PTHR48078">
    <property type="entry name" value="THREONINE DEHYDRATASE, MITOCHONDRIAL-RELATED"/>
    <property type="match status" value="1"/>
</dbReference>
<name>A0A1F5UPL8_FRAXR</name>
<keyword evidence="2" id="KW-0663">Pyridoxal phosphate</keyword>
<comment type="cofactor">
    <cofactor evidence="1">
        <name>pyridoxal 5'-phosphate</name>
        <dbReference type="ChEBI" id="CHEBI:597326"/>
    </cofactor>
</comment>
<proteinExistence type="predicted"/>
<keyword evidence="3" id="KW-0456">Lyase</keyword>
<dbReference type="Pfam" id="PF00291">
    <property type="entry name" value="PALP"/>
    <property type="match status" value="1"/>
</dbReference>
<dbReference type="CDD" id="cd01563">
    <property type="entry name" value="Thr-synth_1"/>
    <property type="match status" value="1"/>
</dbReference>
<dbReference type="EMBL" id="MFGX01000118">
    <property type="protein sequence ID" value="OGF53092.1"/>
    <property type="molecule type" value="Genomic_DNA"/>
</dbReference>
<dbReference type="PANTHER" id="PTHR48078:SF6">
    <property type="entry name" value="L-THREONINE DEHYDRATASE CATABOLIC TDCB"/>
    <property type="match status" value="1"/>
</dbReference>
<evidence type="ECO:0000259" key="4">
    <source>
        <dbReference type="Pfam" id="PF00291"/>
    </source>
</evidence>
<protein>
    <recommendedName>
        <fullName evidence="4">Tryptophan synthase beta chain-like PALP domain-containing protein</fullName>
    </recommendedName>
</protein>
<dbReference type="GO" id="GO:0006567">
    <property type="term" value="P:L-threonine catabolic process"/>
    <property type="evidence" value="ECO:0007669"/>
    <property type="project" value="TreeGrafter"/>
</dbReference>
<evidence type="ECO:0000256" key="2">
    <source>
        <dbReference type="ARBA" id="ARBA00022898"/>
    </source>
</evidence>
<organism evidence="5 6">
    <name type="scientific">Fraserbacteria sp. (strain RBG_16_55_9)</name>
    <dbReference type="NCBI Taxonomy" id="1817864"/>
    <lineage>
        <taxon>Bacteria</taxon>
        <taxon>Candidatus Fraseribacteriota</taxon>
    </lineage>
</organism>
<dbReference type="InterPro" id="IPR036052">
    <property type="entry name" value="TrpB-like_PALP_sf"/>
</dbReference>
<dbReference type="InterPro" id="IPR001926">
    <property type="entry name" value="TrpB-like_PALP"/>
</dbReference>